<dbReference type="InterPro" id="IPR014917">
    <property type="entry name" value="DUF1800"/>
</dbReference>
<sequence>MPRAESPGENPMSDGPAPAGPRHVGGSTARLLGSRRVALSAAAVGAVGGLSALLRDGGPGGDAFSTPTGGPAPGEGGPLALPDCLMRTVAGGNEGDTGDTSPDSSAAGSGANGGDGAGGAQGAGSAPDGSGVSDGGAQAPSTARGGTGGADRGAASGANIGEAPASSGSGSVPEMAKTDALDVYRKAPGTVDLVACSELAPGLQLRTSSAWHLARRASIAATAEIVSDIESMGATAWIEGQLAPEGIDDTYAESLVSRHYGWSQLSALEIKQITGDHSAKASPSVINAALTRMRFGNRVLAESVVELMADHVYVPIHGKGEPFITEFDVLLRKHALGRYADFLYAAVTSAALLRELDNTASTKNNPNENLGRELLELYTVGRDSYSEDDVKVSTRILTGNGNDWSTMGYAYRSEDHAVGSVDVLGFSDANTDASAGQDMLKRYVEHLCHLRPTALRLAKRIARRYIADEPSDAAVEAIAKAYLDNDTSIASAVKAALTHPDFAASVGKKWRRPTEFYMTIARAAHAQVAVAHGDVNAGDYFNLGSYGWLIKEAGHEPRMYGSVDGYPDTAEFWMSAGTTMALWNGAQNAVDGDKKESGRTDWPTALSITAGQPALETARRISWHLTGYAWTDTELSGVAEVLAGLPGTGSAATWTVTDKNLTAFAEHAVRLCFCSPYAFLR</sequence>
<evidence type="ECO:0000313" key="3">
    <source>
        <dbReference type="Proteomes" id="UP000614239"/>
    </source>
</evidence>
<gene>
    <name evidence="2" type="ORF">GCM10011612_12720</name>
</gene>
<reference evidence="2" key="1">
    <citation type="journal article" date="2014" name="Int. J. Syst. Evol. Microbiol.">
        <title>Complete genome sequence of Corynebacterium casei LMG S-19264T (=DSM 44701T), isolated from a smear-ripened cheese.</title>
        <authorList>
            <consortium name="US DOE Joint Genome Institute (JGI-PGF)"/>
            <person name="Walter F."/>
            <person name="Albersmeier A."/>
            <person name="Kalinowski J."/>
            <person name="Ruckert C."/>
        </authorList>
    </citation>
    <scope>NUCLEOTIDE SEQUENCE</scope>
    <source>
        <strain evidence="2">CGMCC 4.7372</strain>
    </source>
</reference>
<feature type="compositionally biased region" description="Low complexity" evidence="1">
    <location>
        <begin position="98"/>
        <end position="109"/>
    </location>
</feature>
<dbReference type="EMBL" id="BMNJ01000003">
    <property type="protein sequence ID" value="GGO98242.1"/>
    <property type="molecule type" value="Genomic_DNA"/>
</dbReference>
<keyword evidence="3" id="KW-1185">Reference proteome</keyword>
<organism evidence="2 3">
    <name type="scientific">Actinomyces gaoshouyii</name>
    <dbReference type="NCBI Taxonomy" id="1960083"/>
    <lineage>
        <taxon>Bacteria</taxon>
        <taxon>Bacillati</taxon>
        <taxon>Actinomycetota</taxon>
        <taxon>Actinomycetes</taxon>
        <taxon>Actinomycetales</taxon>
        <taxon>Actinomycetaceae</taxon>
        <taxon>Actinomyces</taxon>
    </lineage>
</organism>
<dbReference type="AlphaFoldDB" id="A0A8H9H8Z8"/>
<dbReference type="Pfam" id="PF08811">
    <property type="entry name" value="DUF1800"/>
    <property type="match status" value="1"/>
</dbReference>
<proteinExistence type="predicted"/>
<reference evidence="2" key="2">
    <citation type="submission" date="2020-09" db="EMBL/GenBank/DDBJ databases">
        <authorList>
            <person name="Sun Q."/>
            <person name="Zhou Y."/>
        </authorList>
    </citation>
    <scope>NUCLEOTIDE SEQUENCE</scope>
    <source>
        <strain evidence="2">CGMCC 4.7372</strain>
    </source>
</reference>
<comment type="caution">
    <text evidence="2">The sequence shown here is derived from an EMBL/GenBank/DDBJ whole genome shotgun (WGS) entry which is preliminary data.</text>
</comment>
<protein>
    <submittedName>
        <fullName evidence="2">Uncharacterized protein</fullName>
    </submittedName>
</protein>
<feature type="region of interest" description="Disordered" evidence="1">
    <location>
        <begin position="51"/>
        <end position="174"/>
    </location>
</feature>
<name>A0A8H9H8Z8_9ACTO</name>
<evidence type="ECO:0000256" key="1">
    <source>
        <dbReference type="SAM" id="MobiDB-lite"/>
    </source>
</evidence>
<dbReference type="Proteomes" id="UP000614239">
    <property type="component" value="Unassembled WGS sequence"/>
</dbReference>
<feature type="region of interest" description="Disordered" evidence="1">
    <location>
        <begin position="1"/>
        <end position="28"/>
    </location>
</feature>
<accession>A0A8H9H8Z8</accession>
<evidence type="ECO:0000313" key="2">
    <source>
        <dbReference type="EMBL" id="GGO98242.1"/>
    </source>
</evidence>
<feature type="compositionally biased region" description="Gly residues" evidence="1">
    <location>
        <begin position="110"/>
        <end position="122"/>
    </location>
</feature>